<dbReference type="InterPro" id="IPR016161">
    <property type="entry name" value="Ald_DH/histidinol_DH"/>
</dbReference>
<evidence type="ECO:0000259" key="3">
    <source>
        <dbReference type="Pfam" id="PF00171"/>
    </source>
</evidence>
<evidence type="ECO:0000256" key="1">
    <source>
        <dbReference type="ARBA" id="ARBA00009986"/>
    </source>
</evidence>
<feature type="domain" description="Aldehyde dehydrogenase" evidence="3">
    <location>
        <begin position="13"/>
        <end position="472"/>
    </location>
</feature>
<gene>
    <name evidence="4" type="ORF">DKY63_06525</name>
</gene>
<proteinExistence type="inferred from homology"/>
<dbReference type="GO" id="GO:0016620">
    <property type="term" value="F:oxidoreductase activity, acting on the aldehyde or oxo group of donors, NAD or NADP as acceptor"/>
    <property type="evidence" value="ECO:0007669"/>
    <property type="project" value="InterPro"/>
</dbReference>
<dbReference type="InterPro" id="IPR050740">
    <property type="entry name" value="Aldehyde_DH_Superfamily"/>
</dbReference>
<dbReference type="OrthoDB" id="9812625at2"/>
<dbReference type="SUPFAM" id="SSF53720">
    <property type="entry name" value="ALDH-like"/>
    <property type="match status" value="1"/>
</dbReference>
<name>A0A2Z4RF28_PSEPU</name>
<reference evidence="4 5" key="1">
    <citation type="submission" date="2018-05" db="EMBL/GenBank/DDBJ databases">
        <title>Whole genome sequence of Pseudomonas putida JBC17.</title>
        <authorList>
            <person name="Lee Y.H."/>
            <person name="David K."/>
        </authorList>
    </citation>
    <scope>NUCLEOTIDE SEQUENCE [LARGE SCALE GENOMIC DNA]</scope>
    <source>
        <strain evidence="4 5">JBC17</strain>
    </source>
</reference>
<dbReference type="Pfam" id="PF00171">
    <property type="entry name" value="Aldedh"/>
    <property type="match status" value="1"/>
</dbReference>
<evidence type="ECO:0000256" key="2">
    <source>
        <dbReference type="ARBA" id="ARBA00023002"/>
    </source>
</evidence>
<dbReference type="InterPro" id="IPR016162">
    <property type="entry name" value="Ald_DH_N"/>
</dbReference>
<keyword evidence="2" id="KW-0560">Oxidoreductase</keyword>
<dbReference type="FunFam" id="3.40.309.10:FF:000009">
    <property type="entry name" value="Aldehyde dehydrogenase A"/>
    <property type="match status" value="1"/>
</dbReference>
<dbReference type="CDD" id="cd07103">
    <property type="entry name" value="ALDH_F5_SSADH_GabD"/>
    <property type="match status" value="1"/>
</dbReference>
<dbReference type="InterPro" id="IPR015590">
    <property type="entry name" value="Aldehyde_DH_dom"/>
</dbReference>
<accession>A0A2Z4RF28</accession>
<dbReference type="Proteomes" id="UP000250299">
    <property type="component" value="Chromosome"/>
</dbReference>
<dbReference type="InterPro" id="IPR016163">
    <property type="entry name" value="Ald_DH_C"/>
</dbReference>
<dbReference type="FunFam" id="3.40.605.10:FF:000033">
    <property type="entry name" value="NAD-dependent succinate-semialdehyde dehydrogenase"/>
    <property type="match status" value="1"/>
</dbReference>
<dbReference type="RefSeq" id="WP_110963348.1">
    <property type="nucleotide sequence ID" value="NZ_CP029693.1"/>
</dbReference>
<comment type="similarity">
    <text evidence="1">Belongs to the aldehyde dehydrogenase family.</text>
</comment>
<dbReference type="Gene3D" id="3.40.309.10">
    <property type="entry name" value="Aldehyde Dehydrogenase, Chain A, domain 2"/>
    <property type="match status" value="1"/>
</dbReference>
<evidence type="ECO:0000313" key="4">
    <source>
        <dbReference type="EMBL" id="AWY39576.1"/>
    </source>
</evidence>
<dbReference type="PANTHER" id="PTHR43353:SF5">
    <property type="entry name" value="SUCCINATE-SEMIALDEHYDE DEHYDROGENASE, MITOCHONDRIAL"/>
    <property type="match status" value="1"/>
</dbReference>
<evidence type="ECO:0000313" key="5">
    <source>
        <dbReference type="Proteomes" id="UP000250299"/>
    </source>
</evidence>
<dbReference type="PANTHER" id="PTHR43353">
    <property type="entry name" value="SUCCINATE-SEMIALDEHYDE DEHYDROGENASE, MITOCHONDRIAL"/>
    <property type="match status" value="1"/>
</dbReference>
<dbReference type="AlphaFoldDB" id="A0A2Z4RF28"/>
<dbReference type="EMBL" id="CP029693">
    <property type="protein sequence ID" value="AWY39576.1"/>
    <property type="molecule type" value="Genomic_DNA"/>
</dbReference>
<dbReference type="Gene3D" id="3.40.605.10">
    <property type="entry name" value="Aldehyde Dehydrogenase, Chain A, domain 1"/>
    <property type="match status" value="1"/>
</dbReference>
<protein>
    <submittedName>
        <fullName evidence="4">Aldehyde dehydrogenase family protein</fullName>
    </submittedName>
</protein>
<sequence>MYTDLLFYIDGQWTAGSAGNTAAVINPSTGETIGQLPIASNEDLDAALAAAASGFERWSTTSAYDRSGILRRAALLVRERHALMAECMTLDQGKPLAESTMEAKSAADHIEWYAEEGRRAYGRIVPSRNAAVRQLVVREPVGPVAAFTPWNFPINQAVRKIAGALAAGCSIIIKAPEEAPGAVIELVRCFHDAGVPRGVLNLVFGNPAHISDYLIKSPIIRKVSFTGSTSVGRHLGALAATHLKLTTMELGGHAPFIVCEDADVEAAAALACTLKFRNAGQVCASPSRFYVHDAVFDLFSRRFTELAGQLKVGDGFDPASQMGPLANARRLMMVQELIADARDLGATVLTGGSRIGNTGHFFQPTLLTDLPEQARLLNEEPFGPVAPLLRFNDLDSVIAQANSLEYGLAAFAFTRSLKTATELGNRLQAGMVSINHFGLALPETPFGGIKASGHGSEGGTEGLDAYLTTKFISQVGI</sequence>
<organism evidence="4 5">
    <name type="scientific">Pseudomonas putida</name>
    <name type="common">Arthrobacter siderocapsulatus</name>
    <dbReference type="NCBI Taxonomy" id="303"/>
    <lineage>
        <taxon>Bacteria</taxon>
        <taxon>Pseudomonadati</taxon>
        <taxon>Pseudomonadota</taxon>
        <taxon>Gammaproteobacteria</taxon>
        <taxon>Pseudomonadales</taxon>
        <taxon>Pseudomonadaceae</taxon>
        <taxon>Pseudomonas</taxon>
    </lineage>
</organism>